<dbReference type="AlphaFoldDB" id="K4AK10"/>
<dbReference type="Proteomes" id="UP000004995">
    <property type="component" value="Unassembled WGS sequence"/>
</dbReference>
<dbReference type="EMBL" id="AGNK02005947">
    <property type="status" value="NOT_ANNOTATED_CDS"/>
    <property type="molecule type" value="Genomic_DNA"/>
</dbReference>
<sequence>MELCYPQLLVHYGSHNGTSSMTRSTTSPHHHITRFLPTSDQLISIACLMCSLPIWLQLWHALFASGALVPFKLWISHHEMICSKTTGRFRFRSQETGE</sequence>
<dbReference type="HOGENOM" id="CLU_2337589_0_0_1"/>
<evidence type="ECO:0000313" key="2">
    <source>
        <dbReference type="Proteomes" id="UP000004995"/>
    </source>
</evidence>
<protein>
    <submittedName>
        <fullName evidence="1">Uncharacterized protein</fullName>
    </submittedName>
</protein>
<organism evidence="1 2">
    <name type="scientific">Setaria italica</name>
    <name type="common">Foxtail millet</name>
    <name type="synonym">Panicum italicum</name>
    <dbReference type="NCBI Taxonomy" id="4555"/>
    <lineage>
        <taxon>Eukaryota</taxon>
        <taxon>Viridiplantae</taxon>
        <taxon>Streptophyta</taxon>
        <taxon>Embryophyta</taxon>
        <taxon>Tracheophyta</taxon>
        <taxon>Spermatophyta</taxon>
        <taxon>Magnoliopsida</taxon>
        <taxon>Liliopsida</taxon>
        <taxon>Poales</taxon>
        <taxon>Poaceae</taxon>
        <taxon>PACMAD clade</taxon>
        <taxon>Panicoideae</taxon>
        <taxon>Panicodae</taxon>
        <taxon>Paniceae</taxon>
        <taxon>Cenchrinae</taxon>
        <taxon>Setaria</taxon>
    </lineage>
</organism>
<dbReference type="EnsemblPlants" id="KQK90570">
    <property type="protein sequence ID" value="KQK90570"/>
    <property type="gene ID" value="SETIT_039233mg"/>
</dbReference>
<evidence type="ECO:0000313" key="1">
    <source>
        <dbReference type="EnsemblPlants" id="KQK90570"/>
    </source>
</evidence>
<reference evidence="2" key="1">
    <citation type="journal article" date="2012" name="Nat. Biotechnol.">
        <title>Reference genome sequence of the model plant Setaria.</title>
        <authorList>
            <person name="Bennetzen J.L."/>
            <person name="Schmutz J."/>
            <person name="Wang H."/>
            <person name="Percifield R."/>
            <person name="Hawkins J."/>
            <person name="Pontaroli A.C."/>
            <person name="Estep M."/>
            <person name="Feng L."/>
            <person name="Vaughn J.N."/>
            <person name="Grimwood J."/>
            <person name="Jenkins J."/>
            <person name="Barry K."/>
            <person name="Lindquist E."/>
            <person name="Hellsten U."/>
            <person name="Deshpande S."/>
            <person name="Wang X."/>
            <person name="Wu X."/>
            <person name="Mitros T."/>
            <person name="Triplett J."/>
            <person name="Yang X."/>
            <person name="Ye C.Y."/>
            <person name="Mauro-Herrera M."/>
            <person name="Wang L."/>
            <person name="Li P."/>
            <person name="Sharma M."/>
            <person name="Sharma R."/>
            <person name="Ronald P.C."/>
            <person name="Panaud O."/>
            <person name="Kellogg E.A."/>
            <person name="Brutnell T.P."/>
            <person name="Doust A.N."/>
            <person name="Tuskan G.A."/>
            <person name="Rokhsar D."/>
            <person name="Devos K.M."/>
        </authorList>
    </citation>
    <scope>NUCLEOTIDE SEQUENCE [LARGE SCALE GENOMIC DNA]</scope>
    <source>
        <strain evidence="2">cv. Yugu1</strain>
    </source>
</reference>
<name>K4AK10_SETIT</name>
<dbReference type="InParanoid" id="K4AK10"/>
<proteinExistence type="predicted"/>
<keyword evidence="2" id="KW-1185">Reference proteome</keyword>
<reference evidence="1" key="2">
    <citation type="submission" date="2018-08" db="UniProtKB">
        <authorList>
            <consortium name="EnsemblPlants"/>
        </authorList>
    </citation>
    <scope>IDENTIFICATION</scope>
    <source>
        <strain evidence="1">Yugu1</strain>
    </source>
</reference>
<accession>K4AK10</accession>
<dbReference type="Gramene" id="KQK90570">
    <property type="protein sequence ID" value="KQK90570"/>
    <property type="gene ID" value="SETIT_039233mg"/>
</dbReference>